<comment type="caution">
    <text evidence="3">The sequence shown here is derived from an EMBL/GenBank/DDBJ whole genome shotgun (WGS) entry which is preliminary data.</text>
</comment>
<proteinExistence type="predicted"/>
<sequence length="393" mass="45068">MSFPVRLLNTKTYQLFKSDHPEVIKDPRYAILSHRWLPGEIRLQDLDPTVFLDTNQPQSDAVNKIRGSCQQATALPSPLNWLWADTLCIDKTNQVEETRSINAMFDWYRNAEVCFTFLHDIVYPPQPGTSIFKRQPKANGEESNELGGVESEWFERGWTLQELLAPERMEFYDQNWRFMGERNSLAPEIERVTGISSHYLNGPRNLPEASVATKFSWMAGRVTGQVEDIAYSMIGLLDINMMPQYGEGRRAFMRLQRTLIETVPDESIFAWTTPRNGLQCFRRPGSHASAIPQWRPQEDRWRLLAPSPDCFKDSRDVVVIRSLIVHRPGSGYTNAPEDIHLDLAFAAGNSKWGRGRKSKIDCPLNCWMYNEKGRPETVVLKLRSGEDSWGEAA</sequence>
<dbReference type="GeneID" id="89921754"/>
<name>A0AAV9PNG4_9PEZI</name>
<dbReference type="InterPro" id="IPR058525">
    <property type="entry name" value="DUF8212"/>
</dbReference>
<gene>
    <name evidence="3" type="ORF">LTR77_000403</name>
</gene>
<dbReference type="AlphaFoldDB" id="A0AAV9PNG4"/>
<evidence type="ECO:0008006" key="5">
    <source>
        <dbReference type="Google" id="ProtNLM"/>
    </source>
</evidence>
<dbReference type="PANTHER" id="PTHR10622:SF10">
    <property type="entry name" value="HET DOMAIN-CONTAINING PROTEIN"/>
    <property type="match status" value="1"/>
</dbReference>
<reference evidence="3 4" key="1">
    <citation type="submission" date="2023-08" db="EMBL/GenBank/DDBJ databases">
        <title>Black Yeasts Isolated from many extreme environments.</title>
        <authorList>
            <person name="Coleine C."/>
            <person name="Stajich J.E."/>
            <person name="Selbmann L."/>
        </authorList>
    </citation>
    <scope>NUCLEOTIDE SEQUENCE [LARGE SCALE GENOMIC DNA]</scope>
    <source>
        <strain evidence="3 4">CCFEE 5935</strain>
    </source>
</reference>
<protein>
    <recommendedName>
        <fullName evidence="5">Heterokaryon incompatibility domain-containing protein</fullName>
    </recommendedName>
</protein>
<evidence type="ECO:0000259" key="1">
    <source>
        <dbReference type="Pfam" id="PF06985"/>
    </source>
</evidence>
<feature type="domain" description="Heterokaryon incompatibility" evidence="1">
    <location>
        <begin position="29"/>
        <end position="162"/>
    </location>
</feature>
<dbReference type="RefSeq" id="XP_064663904.1">
    <property type="nucleotide sequence ID" value="XM_064797670.1"/>
</dbReference>
<dbReference type="EMBL" id="JAVRRT010000001">
    <property type="protein sequence ID" value="KAK5175266.1"/>
    <property type="molecule type" value="Genomic_DNA"/>
</dbReference>
<dbReference type="Pfam" id="PF06985">
    <property type="entry name" value="HET"/>
    <property type="match status" value="1"/>
</dbReference>
<keyword evidence="4" id="KW-1185">Reference proteome</keyword>
<dbReference type="Proteomes" id="UP001337655">
    <property type="component" value="Unassembled WGS sequence"/>
</dbReference>
<dbReference type="InterPro" id="IPR010730">
    <property type="entry name" value="HET"/>
</dbReference>
<organism evidence="3 4">
    <name type="scientific">Saxophila tyrrhenica</name>
    <dbReference type="NCBI Taxonomy" id="1690608"/>
    <lineage>
        <taxon>Eukaryota</taxon>
        <taxon>Fungi</taxon>
        <taxon>Dikarya</taxon>
        <taxon>Ascomycota</taxon>
        <taxon>Pezizomycotina</taxon>
        <taxon>Dothideomycetes</taxon>
        <taxon>Dothideomycetidae</taxon>
        <taxon>Mycosphaerellales</taxon>
        <taxon>Extremaceae</taxon>
        <taxon>Saxophila</taxon>
    </lineage>
</organism>
<accession>A0AAV9PNG4</accession>
<dbReference type="PANTHER" id="PTHR10622">
    <property type="entry name" value="HET DOMAIN-CONTAINING PROTEIN"/>
    <property type="match status" value="1"/>
</dbReference>
<evidence type="ECO:0000259" key="2">
    <source>
        <dbReference type="Pfam" id="PF26640"/>
    </source>
</evidence>
<evidence type="ECO:0000313" key="3">
    <source>
        <dbReference type="EMBL" id="KAK5175266.1"/>
    </source>
</evidence>
<feature type="domain" description="DUF8212" evidence="2">
    <location>
        <begin position="250"/>
        <end position="322"/>
    </location>
</feature>
<evidence type="ECO:0000313" key="4">
    <source>
        <dbReference type="Proteomes" id="UP001337655"/>
    </source>
</evidence>
<dbReference type="Pfam" id="PF26640">
    <property type="entry name" value="DUF8212"/>
    <property type="match status" value="1"/>
</dbReference>